<keyword evidence="1" id="KW-0472">Membrane</keyword>
<dbReference type="eggNOG" id="ENOG5032SJC">
    <property type="taxonomic scope" value="Bacteria"/>
</dbReference>
<name>D5UKJ7_CELFN</name>
<dbReference type="HOGENOM" id="CLU_083836_0_0_11"/>
<dbReference type="EMBL" id="CP001964">
    <property type="protein sequence ID" value="ADG75858.1"/>
    <property type="molecule type" value="Genomic_DNA"/>
</dbReference>
<proteinExistence type="predicted"/>
<dbReference type="STRING" id="446466.Cfla_2975"/>
<organism evidence="2 3">
    <name type="scientific">Cellulomonas flavigena (strain ATCC 482 / DSM 20109 / BCRC 11376 / JCM 18109 / NBRC 3775 / NCIMB 8073 / NRS 134)</name>
    <dbReference type="NCBI Taxonomy" id="446466"/>
    <lineage>
        <taxon>Bacteria</taxon>
        <taxon>Bacillati</taxon>
        <taxon>Actinomycetota</taxon>
        <taxon>Actinomycetes</taxon>
        <taxon>Micrococcales</taxon>
        <taxon>Cellulomonadaceae</taxon>
        <taxon>Cellulomonas</taxon>
    </lineage>
</organism>
<sequence length="289" mass="32298">MSVAPPARPERPWVAAQAQDAAAAPRRRGLRISRPVFFAVAAVQVLVFVLVFRPRMGVDLSAVGTVLVLVGLMFVVVKVANHVQDRRHQRLADWGRLNGWHYERYDSSLLRLQSGTPFDAGDAHSASEVLDRPWQGRHAVSFTYTWVVGSGKNRQTKHAHVVALHLPARLPRLEVTPEGLGAAVIKLVGGKDLQLELEEFNREYRVSSADERTAHAVLHPRLMERLLREDSRGLPWRLEGRWLLTWDRGRTDVDRIAARLMLLGAIADAVPRHVWQDHGHDPAAGTIGA</sequence>
<gene>
    <name evidence="2" type="ordered locus">Cfla_2975</name>
</gene>
<dbReference type="OrthoDB" id="3429251at2"/>
<evidence type="ECO:0000313" key="2">
    <source>
        <dbReference type="EMBL" id="ADG75858.1"/>
    </source>
</evidence>
<dbReference type="Proteomes" id="UP000000849">
    <property type="component" value="Chromosome"/>
</dbReference>
<feature type="transmembrane region" description="Helical" evidence="1">
    <location>
        <begin position="36"/>
        <end position="54"/>
    </location>
</feature>
<feature type="transmembrane region" description="Helical" evidence="1">
    <location>
        <begin position="60"/>
        <end position="80"/>
    </location>
</feature>
<protein>
    <submittedName>
        <fullName evidence="2">Uncharacterized protein</fullName>
    </submittedName>
</protein>
<keyword evidence="1" id="KW-0812">Transmembrane</keyword>
<keyword evidence="1" id="KW-1133">Transmembrane helix</keyword>
<evidence type="ECO:0000313" key="3">
    <source>
        <dbReference type="Proteomes" id="UP000000849"/>
    </source>
</evidence>
<reference evidence="2 3" key="1">
    <citation type="journal article" date="2010" name="Stand. Genomic Sci.">
        <title>Complete genome sequence of Cellulomonas flavigena type strain (134).</title>
        <authorList>
            <person name="Abt B."/>
            <person name="Foster B."/>
            <person name="Lapidus A."/>
            <person name="Clum A."/>
            <person name="Sun H."/>
            <person name="Pukall R."/>
            <person name="Lucas S."/>
            <person name="Glavina Del Rio T."/>
            <person name="Nolan M."/>
            <person name="Tice H."/>
            <person name="Cheng J.F."/>
            <person name="Pitluck S."/>
            <person name="Liolios K."/>
            <person name="Ivanova N."/>
            <person name="Mavromatis K."/>
            <person name="Ovchinnikova G."/>
            <person name="Pati A."/>
            <person name="Goodwin L."/>
            <person name="Chen A."/>
            <person name="Palaniappan K."/>
            <person name="Land M."/>
            <person name="Hauser L."/>
            <person name="Chang Y.J."/>
            <person name="Jeffries C.D."/>
            <person name="Rohde M."/>
            <person name="Goker M."/>
            <person name="Woyke T."/>
            <person name="Bristow J."/>
            <person name="Eisen J.A."/>
            <person name="Markowitz V."/>
            <person name="Hugenholtz P."/>
            <person name="Kyrpides N.C."/>
            <person name="Klenk H.P."/>
        </authorList>
    </citation>
    <scope>NUCLEOTIDE SEQUENCE [LARGE SCALE GENOMIC DNA]</scope>
    <source>
        <strain evidence="3">ATCC 482 / DSM 20109 / BCRC 11376 / JCM 18109 / NBRC 3775 / NCIMB 8073 / NRS 134</strain>
    </source>
</reference>
<dbReference type="KEGG" id="cfl:Cfla_2975"/>
<evidence type="ECO:0000256" key="1">
    <source>
        <dbReference type="SAM" id="Phobius"/>
    </source>
</evidence>
<dbReference type="AlphaFoldDB" id="D5UKJ7"/>
<accession>D5UKJ7</accession>
<dbReference type="RefSeq" id="WP_013118189.1">
    <property type="nucleotide sequence ID" value="NC_014151.1"/>
</dbReference>
<keyword evidence="3" id="KW-1185">Reference proteome</keyword>